<comment type="similarity">
    <text evidence="1">Belongs to the yippee family.</text>
</comment>
<keyword evidence="3" id="KW-0862">Zinc</keyword>
<evidence type="ECO:0000256" key="4">
    <source>
        <dbReference type="SAM" id="MobiDB-lite"/>
    </source>
</evidence>
<dbReference type="PANTHER" id="PTHR13848">
    <property type="entry name" value="PROTEIN YIPPEE-LIKE CG15309-RELATED"/>
    <property type="match status" value="1"/>
</dbReference>
<keyword evidence="7" id="KW-1185">Reference proteome</keyword>
<dbReference type="InterPro" id="IPR004910">
    <property type="entry name" value="Yippee/Mis18/Cereblon"/>
</dbReference>
<dbReference type="PROSITE" id="PS51792">
    <property type="entry name" value="YIPPEE"/>
    <property type="match status" value="1"/>
</dbReference>
<sequence length="321" mass="34639">MFSAIRAVTGDHHGTSSTPAQPTGPKFPVFLLPSFAMPFRGRRQSTPATDSRNNSISSSPPHETAVPALSSSPGDSTPGTPGESPTSPSFFSSRFTTPVTAITGRRASARSSISTVPSFYSTTSSPSTASQPRRLSRTQPNTIRCSTCSADFAYCSQVVSKGFTGRYGRAYLIAPASDQGGSLLNVKIGKSETRLLVTGSHIVADITCAVCQARIGWKYVDAKEESQKYKVGKFILETKRIVDYRSWEDLPESEYEPVADYGPVKGGKGQWPNDSDAATHEDVVVFDSEDEDDCDDLFSGSWDPAVAAKRRARKVNKRSKS</sequence>
<feature type="compositionally biased region" description="Low complexity" evidence="4">
    <location>
        <begin position="70"/>
        <end position="94"/>
    </location>
</feature>
<dbReference type="InParanoid" id="A0A136J4F1"/>
<dbReference type="InterPro" id="IPR039058">
    <property type="entry name" value="Yippee_fam"/>
</dbReference>
<dbReference type="STRING" id="196109.A0A136J4F1"/>
<dbReference type="AlphaFoldDB" id="A0A136J4F1"/>
<feature type="region of interest" description="Disordered" evidence="4">
    <location>
        <begin position="1"/>
        <end position="27"/>
    </location>
</feature>
<gene>
    <name evidence="6" type="ORF">Micbo1qcDRAFT_162150</name>
</gene>
<keyword evidence="6" id="KW-0238">DNA-binding</keyword>
<accession>A0A136J4F1</accession>
<protein>
    <submittedName>
        <fullName evidence="6">Yippee zinc-binding/DNA-binding /Mis18, centromere assembly-domain-containing protein</fullName>
    </submittedName>
</protein>
<organism evidence="6 7">
    <name type="scientific">Microdochium bolleyi</name>
    <dbReference type="NCBI Taxonomy" id="196109"/>
    <lineage>
        <taxon>Eukaryota</taxon>
        <taxon>Fungi</taxon>
        <taxon>Dikarya</taxon>
        <taxon>Ascomycota</taxon>
        <taxon>Pezizomycotina</taxon>
        <taxon>Sordariomycetes</taxon>
        <taxon>Xylariomycetidae</taxon>
        <taxon>Xylariales</taxon>
        <taxon>Microdochiaceae</taxon>
        <taxon>Microdochium</taxon>
    </lineage>
</organism>
<reference evidence="7" key="1">
    <citation type="submission" date="2016-02" db="EMBL/GenBank/DDBJ databases">
        <title>Draft genome sequence of Microdochium bolleyi, a fungal endophyte of beachgrass.</title>
        <authorList>
            <consortium name="DOE Joint Genome Institute"/>
            <person name="David A.S."/>
            <person name="May G."/>
            <person name="Haridas S."/>
            <person name="Lim J."/>
            <person name="Wang M."/>
            <person name="Labutti K."/>
            <person name="Lipzen A."/>
            <person name="Barry K."/>
            <person name="Grigoriev I.V."/>
        </authorList>
    </citation>
    <scope>NUCLEOTIDE SEQUENCE [LARGE SCALE GENOMIC DNA]</scope>
    <source>
        <strain evidence="7">J235TASD1</strain>
    </source>
</reference>
<name>A0A136J4F1_9PEZI</name>
<feature type="region of interest" description="Disordered" evidence="4">
    <location>
        <begin position="113"/>
        <end position="140"/>
    </location>
</feature>
<dbReference type="GO" id="GO:0046872">
    <property type="term" value="F:metal ion binding"/>
    <property type="evidence" value="ECO:0007669"/>
    <property type="project" value="UniProtKB-KW"/>
</dbReference>
<keyword evidence="2" id="KW-0479">Metal-binding</keyword>
<feature type="compositionally biased region" description="Polar residues" evidence="4">
    <location>
        <begin position="44"/>
        <end position="61"/>
    </location>
</feature>
<feature type="domain" description="Yippee" evidence="5">
    <location>
        <begin position="141"/>
        <end position="245"/>
    </location>
</feature>
<dbReference type="InterPro" id="IPR034751">
    <property type="entry name" value="Yippee"/>
</dbReference>
<dbReference type="EMBL" id="KQ964249">
    <property type="protein sequence ID" value="KXJ92055.1"/>
    <property type="molecule type" value="Genomic_DNA"/>
</dbReference>
<evidence type="ECO:0000256" key="3">
    <source>
        <dbReference type="ARBA" id="ARBA00022833"/>
    </source>
</evidence>
<evidence type="ECO:0000313" key="6">
    <source>
        <dbReference type="EMBL" id="KXJ92055.1"/>
    </source>
</evidence>
<dbReference type="Proteomes" id="UP000070501">
    <property type="component" value="Unassembled WGS sequence"/>
</dbReference>
<feature type="region of interest" description="Disordered" evidence="4">
    <location>
        <begin position="40"/>
        <end position="94"/>
    </location>
</feature>
<dbReference type="OrthoDB" id="6407410at2759"/>
<feature type="compositionally biased region" description="Low complexity" evidence="4">
    <location>
        <begin position="114"/>
        <end position="132"/>
    </location>
</feature>
<evidence type="ECO:0000259" key="5">
    <source>
        <dbReference type="PROSITE" id="PS51792"/>
    </source>
</evidence>
<dbReference type="Pfam" id="PF03226">
    <property type="entry name" value="Yippee-Mis18"/>
    <property type="match status" value="1"/>
</dbReference>
<dbReference type="GO" id="GO:0003677">
    <property type="term" value="F:DNA binding"/>
    <property type="evidence" value="ECO:0007669"/>
    <property type="project" value="UniProtKB-KW"/>
</dbReference>
<proteinExistence type="inferred from homology"/>
<evidence type="ECO:0000256" key="2">
    <source>
        <dbReference type="ARBA" id="ARBA00022723"/>
    </source>
</evidence>
<evidence type="ECO:0000313" key="7">
    <source>
        <dbReference type="Proteomes" id="UP000070501"/>
    </source>
</evidence>
<evidence type="ECO:0000256" key="1">
    <source>
        <dbReference type="ARBA" id="ARBA00005613"/>
    </source>
</evidence>